<dbReference type="EMBL" id="JBBNFP010000002">
    <property type="protein sequence ID" value="MEQ2485638.1"/>
    <property type="molecule type" value="Genomic_DNA"/>
</dbReference>
<evidence type="ECO:0000256" key="1">
    <source>
        <dbReference type="SAM" id="SignalP"/>
    </source>
</evidence>
<protein>
    <submittedName>
        <fullName evidence="2">DUF4384 domain-containing protein</fullName>
    </submittedName>
</protein>
<keyword evidence="1" id="KW-0732">Signal</keyword>
<name>A0ABV1FML0_9BACT</name>
<dbReference type="Proteomes" id="UP001487296">
    <property type="component" value="Unassembled WGS sequence"/>
</dbReference>
<feature type="signal peptide" evidence="1">
    <location>
        <begin position="1"/>
        <end position="29"/>
    </location>
</feature>
<dbReference type="RefSeq" id="WP_215758588.1">
    <property type="nucleotide sequence ID" value="NZ_JAHKBE010000001.1"/>
</dbReference>
<accession>A0ABV1FML0</accession>
<keyword evidence="3" id="KW-1185">Reference proteome</keyword>
<evidence type="ECO:0000313" key="3">
    <source>
        <dbReference type="Proteomes" id="UP001487296"/>
    </source>
</evidence>
<reference evidence="2 3" key="1">
    <citation type="submission" date="2024-04" db="EMBL/GenBank/DDBJ databases">
        <title>Human intestinal bacterial collection.</title>
        <authorList>
            <person name="Pauvert C."/>
            <person name="Hitch T.C.A."/>
            <person name="Clavel T."/>
        </authorList>
    </citation>
    <scope>NUCLEOTIDE SEQUENCE [LARGE SCALE GENOMIC DNA]</scope>
    <source>
        <strain evidence="2 3">CLA-AA-H145</strain>
    </source>
</reference>
<organism evidence="2 3">
    <name type="scientific">Hallella faecis</name>
    <dbReference type="NCBI Taxonomy" id="2841596"/>
    <lineage>
        <taxon>Bacteria</taxon>
        <taxon>Pseudomonadati</taxon>
        <taxon>Bacteroidota</taxon>
        <taxon>Bacteroidia</taxon>
        <taxon>Bacteroidales</taxon>
        <taxon>Prevotellaceae</taxon>
        <taxon>Hallella</taxon>
    </lineage>
</organism>
<proteinExistence type="predicted"/>
<gene>
    <name evidence="2" type="ORF">AAAT34_01060</name>
</gene>
<sequence length="315" mass="34248">MRNKHLHTGFVLTLVVAVCMAMGATTARAQKYVVYSVVGKAYVQHGERFEPIAARRYLTPKSRLKITEESAVTIIDEAKLKMFSFTRPGVNTVGSLIDLSSKRTKSLTKQYMSYLVKQLFNSNGKKMLHPDAYMQVTGTSYRAEATDSLMAARVVRIAAEGTAPEGTTEQQLFSSSNLIASDLDVQFELVDVQTGRPVGAHVAPNTACYVRVKNNTSEPLYVNVLNIDAQGNKYMVLPMDEDATCANLLVPANATVGFKADPFITSDTPSTDAFVLVATETPVNFSILMNAITAGKADGARVRVGVARTVLNTKH</sequence>
<evidence type="ECO:0000313" key="2">
    <source>
        <dbReference type="EMBL" id="MEQ2485638.1"/>
    </source>
</evidence>
<feature type="chain" id="PRO_5047339819" evidence="1">
    <location>
        <begin position="30"/>
        <end position="315"/>
    </location>
</feature>
<comment type="caution">
    <text evidence="2">The sequence shown here is derived from an EMBL/GenBank/DDBJ whole genome shotgun (WGS) entry which is preliminary data.</text>
</comment>